<evidence type="ECO:0000256" key="1">
    <source>
        <dbReference type="ARBA" id="ARBA00022460"/>
    </source>
</evidence>
<dbReference type="InterPro" id="IPR000618">
    <property type="entry name" value="Insect_cuticle"/>
</dbReference>
<gene>
    <name evidence="6" type="primary">LOC107274856</name>
</gene>
<dbReference type="PROSITE" id="PS00233">
    <property type="entry name" value="CHIT_BIND_RR_1"/>
    <property type="match status" value="1"/>
</dbReference>
<accession>A0AAJ7CFX2</accession>
<protein>
    <submittedName>
        <fullName evidence="6">Pupal cuticle protein 20</fullName>
    </submittedName>
</protein>
<dbReference type="AlphaFoldDB" id="A0AAJ7CFX2"/>
<feature type="region of interest" description="Disordered" evidence="3">
    <location>
        <begin position="197"/>
        <end position="232"/>
    </location>
</feature>
<evidence type="ECO:0000256" key="2">
    <source>
        <dbReference type="PROSITE-ProRule" id="PRU00497"/>
    </source>
</evidence>
<dbReference type="GeneID" id="107274856"/>
<dbReference type="RefSeq" id="XP_015609901.1">
    <property type="nucleotide sequence ID" value="XM_015754415.1"/>
</dbReference>
<evidence type="ECO:0000313" key="5">
    <source>
        <dbReference type="Proteomes" id="UP000694920"/>
    </source>
</evidence>
<evidence type="ECO:0000313" key="6">
    <source>
        <dbReference type="RefSeq" id="XP_015609901.1"/>
    </source>
</evidence>
<keyword evidence="5" id="KW-1185">Reference proteome</keyword>
<sequence length="232" mass="23220">MKFALILIVAGVASAGRLENTYLPPGSAASAGGAGFIHAPAYTAVGSSGRPGVSGGFGGFGGSGGVGGGAGGFGVHGGSAGAPGPVVGGGYQGSGNRHGQFVEITRFNNQNNGDGSYQYNYEAANGISAEESGALQGDSEVVKGSYSYTGPDGVQYTIHYTADENGFHPEGAHLPTPPPIPEEIRRGVELSLAAEARGENQDGQYRPSGPQGYNKYQTSGQVGAGASAGYHY</sequence>
<dbReference type="InterPro" id="IPR031311">
    <property type="entry name" value="CHIT_BIND_RR_consensus"/>
</dbReference>
<reference evidence="6" key="1">
    <citation type="submission" date="2025-08" db="UniProtKB">
        <authorList>
            <consortium name="RefSeq"/>
        </authorList>
    </citation>
    <scope>IDENTIFICATION</scope>
</reference>
<name>A0AAJ7CFX2_CEPCN</name>
<organism evidence="5 6">
    <name type="scientific">Cephus cinctus</name>
    <name type="common">Wheat stem sawfly</name>
    <dbReference type="NCBI Taxonomy" id="211228"/>
    <lineage>
        <taxon>Eukaryota</taxon>
        <taxon>Metazoa</taxon>
        <taxon>Ecdysozoa</taxon>
        <taxon>Arthropoda</taxon>
        <taxon>Hexapoda</taxon>
        <taxon>Insecta</taxon>
        <taxon>Pterygota</taxon>
        <taxon>Neoptera</taxon>
        <taxon>Endopterygota</taxon>
        <taxon>Hymenoptera</taxon>
        <taxon>Cephoidea</taxon>
        <taxon>Cephidae</taxon>
        <taxon>Cephus</taxon>
    </lineage>
</organism>
<dbReference type="PANTHER" id="PTHR10380">
    <property type="entry name" value="CUTICLE PROTEIN"/>
    <property type="match status" value="1"/>
</dbReference>
<dbReference type="GO" id="GO:0062129">
    <property type="term" value="C:chitin-based extracellular matrix"/>
    <property type="evidence" value="ECO:0007669"/>
    <property type="project" value="TreeGrafter"/>
</dbReference>
<feature type="signal peptide" evidence="4">
    <location>
        <begin position="1"/>
        <end position="15"/>
    </location>
</feature>
<evidence type="ECO:0000256" key="3">
    <source>
        <dbReference type="SAM" id="MobiDB-lite"/>
    </source>
</evidence>
<dbReference type="Proteomes" id="UP000694920">
    <property type="component" value="Unplaced"/>
</dbReference>
<dbReference type="InterPro" id="IPR050468">
    <property type="entry name" value="Cuticle_Struct_Prot"/>
</dbReference>
<dbReference type="GO" id="GO:0008010">
    <property type="term" value="F:structural constituent of chitin-based larval cuticle"/>
    <property type="evidence" value="ECO:0007669"/>
    <property type="project" value="TreeGrafter"/>
</dbReference>
<proteinExistence type="predicted"/>
<dbReference type="KEGG" id="ccin:107274856"/>
<dbReference type="PROSITE" id="PS51155">
    <property type="entry name" value="CHIT_BIND_RR_2"/>
    <property type="match status" value="1"/>
</dbReference>
<keyword evidence="1 2" id="KW-0193">Cuticle</keyword>
<dbReference type="PANTHER" id="PTHR10380:SF173">
    <property type="entry name" value="CUTICULAR PROTEIN 47EF, ISOFORM C-RELATED"/>
    <property type="match status" value="1"/>
</dbReference>
<dbReference type="Pfam" id="PF00379">
    <property type="entry name" value="Chitin_bind_4"/>
    <property type="match status" value="1"/>
</dbReference>
<dbReference type="PRINTS" id="PR00947">
    <property type="entry name" value="CUTICLE"/>
</dbReference>
<evidence type="ECO:0000256" key="4">
    <source>
        <dbReference type="SAM" id="SignalP"/>
    </source>
</evidence>
<keyword evidence="4" id="KW-0732">Signal</keyword>
<feature type="chain" id="PRO_5042498554" evidence="4">
    <location>
        <begin position="16"/>
        <end position="232"/>
    </location>
</feature>